<protein>
    <submittedName>
        <fullName evidence="1">Uncharacterized protein</fullName>
    </submittedName>
</protein>
<accession>A0A1I1XRP0</accession>
<name>A0A1I1XRP0_9FIRM</name>
<dbReference type="RefSeq" id="WP_143089373.1">
    <property type="nucleotide sequence ID" value="NZ_FONL01000001.1"/>
</dbReference>
<dbReference type="EMBL" id="FONL01000001">
    <property type="protein sequence ID" value="SFE10036.1"/>
    <property type="molecule type" value="Genomic_DNA"/>
</dbReference>
<reference evidence="1 2" key="1">
    <citation type="submission" date="2016-10" db="EMBL/GenBank/DDBJ databases">
        <authorList>
            <person name="de Groot N.N."/>
        </authorList>
    </citation>
    <scope>NUCLEOTIDE SEQUENCE [LARGE SCALE GENOMIC DNA]</scope>
    <source>
        <strain evidence="1 2">DSM 9236</strain>
    </source>
</reference>
<organism evidence="1 2">
    <name type="scientific">Succiniclasticum ruminis DSM 9236</name>
    <dbReference type="NCBI Taxonomy" id="1123323"/>
    <lineage>
        <taxon>Bacteria</taxon>
        <taxon>Bacillati</taxon>
        <taxon>Bacillota</taxon>
        <taxon>Negativicutes</taxon>
        <taxon>Acidaminococcales</taxon>
        <taxon>Acidaminococcaceae</taxon>
        <taxon>Succiniclasticum</taxon>
    </lineage>
</organism>
<sequence>MKTKFCIGQHVYFIISGRFIKEAVVVSSSSWFVTIRFKKKEDCIICLPINRIFTTEEEAWQHIRPALPSPCASSPTPNTEEENYICRHCWELWE</sequence>
<dbReference type="AlphaFoldDB" id="A0A1I1XRP0"/>
<proteinExistence type="predicted"/>
<gene>
    <name evidence="1" type="ORF">SAMN05216245_101392</name>
</gene>
<dbReference type="Proteomes" id="UP000198896">
    <property type="component" value="Unassembled WGS sequence"/>
</dbReference>
<dbReference type="STRING" id="1123323.SAMN05216245_101392"/>
<keyword evidence="2" id="KW-1185">Reference proteome</keyword>
<evidence type="ECO:0000313" key="1">
    <source>
        <dbReference type="EMBL" id="SFE10036.1"/>
    </source>
</evidence>
<evidence type="ECO:0000313" key="2">
    <source>
        <dbReference type="Proteomes" id="UP000198896"/>
    </source>
</evidence>